<evidence type="ECO:0000256" key="5">
    <source>
        <dbReference type="ARBA" id="ARBA00022481"/>
    </source>
</evidence>
<dbReference type="Pfam" id="PF08334">
    <property type="entry name" value="T2SSG"/>
    <property type="match status" value="1"/>
</dbReference>
<dbReference type="EMBL" id="BAET01000012">
    <property type="protein sequence ID" value="GAB55403.1"/>
    <property type="molecule type" value="Genomic_DNA"/>
</dbReference>
<name>H5TAS6_9ALTE</name>
<comment type="similarity">
    <text evidence="2">Belongs to the GSP G family.</text>
</comment>
<dbReference type="AlphaFoldDB" id="H5TAS6"/>
<dbReference type="PROSITE" id="PS00409">
    <property type="entry name" value="PROKAR_NTER_METHYL"/>
    <property type="match status" value="1"/>
</dbReference>
<dbReference type="Proteomes" id="UP000053586">
    <property type="component" value="Unassembled WGS sequence"/>
</dbReference>
<evidence type="ECO:0000256" key="2">
    <source>
        <dbReference type="ARBA" id="ARBA00009984"/>
    </source>
</evidence>
<feature type="domain" description="Type II secretion system protein GspG C-terminal" evidence="11">
    <location>
        <begin position="36"/>
        <end position="141"/>
    </location>
</feature>
<dbReference type="PANTHER" id="PTHR30093:SF44">
    <property type="entry name" value="TYPE II SECRETION SYSTEM CORE PROTEIN G"/>
    <property type="match status" value="1"/>
</dbReference>
<keyword evidence="9 10" id="KW-0472">Membrane</keyword>
<evidence type="ECO:0000256" key="6">
    <source>
        <dbReference type="ARBA" id="ARBA00022519"/>
    </source>
</evidence>
<feature type="transmembrane region" description="Helical" evidence="10">
    <location>
        <begin position="14"/>
        <end position="38"/>
    </location>
</feature>
<evidence type="ECO:0000313" key="13">
    <source>
        <dbReference type="Proteomes" id="UP000053586"/>
    </source>
</evidence>
<dbReference type="NCBIfam" id="TIGR02532">
    <property type="entry name" value="IV_pilin_GFxxxE"/>
    <property type="match status" value="1"/>
</dbReference>
<dbReference type="InterPro" id="IPR045584">
    <property type="entry name" value="Pilin-like"/>
</dbReference>
<reference evidence="12 13" key="1">
    <citation type="journal article" date="2012" name="J. Bacteriol.">
        <title>Genome sequence of proteorhodopsin-containing sea ice bacterium Glaciecola punicea ACAM 611T.</title>
        <authorList>
            <person name="Qin Q.-L."/>
            <person name="Xie B.-B."/>
            <person name="Shu Y.-L."/>
            <person name="Rong J.-C."/>
            <person name="Zhao D.-L."/>
            <person name="Zhang X.-Y."/>
            <person name="Chen X.-L."/>
            <person name="Zhou B.-C."/>
            <person name="Zhanga Y.-Z."/>
        </authorList>
    </citation>
    <scope>NUCLEOTIDE SEQUENCE [LARGE SCALE GENOMIC DNA]</scope>
    <source>
        <strain evidence="12 13">ACAM 611</strain>
    </source>
</reference>
<dbReference type="Gene3D" id="3.30.700.10">
    <property type="entry name" value="Glycoprotein, Type 4 Pilin"/>
    <property type="match status" value="1"/>
</dbReference>
<evidence type="ECO:0000256" key="3">
    <source>
        <dbReference type="ARBA" id="ARBA00020042"/>
    </source>
</evidence>
<dbReference type="InterPro" id="IPR000983">
    <property type="entry name" value="Bac_GSPG_pilin"/>
</dbReference>
<dbReference type="GO" id="GO:0015627">
    <property type="term" value="C:type II protein secretion system complex"/>
    <property type="evidence" value="ECO:0007669"/>
    <property type="project" value="InterPro"/>
</dbReference>
<evidence type="ECO:0000313" key="12">
    <source>
        <dbReference type="EMBL" id="GAB55403.1"/>
    </source>
</evidence>
<gene>
    <name evidence="12" type="primary">outG</name>
    <name evidence="12" type="ORF">GPUN_1279</name>
</gene>
<dbReference type="STRING" id="56804.BAE46_06345"/>
<keyword evidence="7 10" id="KW-0812">Transmembrane</keyword>
<dbReference type="GO" id="GO:0015628">
    <property type="term" value="P:protein secretion by the type II secretion system"/>
    <property type="evidence" value="ECO:0007669"/>
    <property type="project" value="InterPro"/>
</dbReference>
<dbReference type="InterPro" id="IPR012902">
    <property type="entry name" value="N_methyl_site"/>
</dbReference>
<evidence type="ECO:0000256" key="4">
    <source>
        <dbReference type="ARBA" id="ARBA00022475"/>
    </source>
</evidence>
<dbReference type="Pfam" id="PF07963">
    <property type="entry name" value="N_methyl"/>
    <property type="match status" value="1"/>
</dbReference>
<keyword evidence="5" id="KW-0488">Methylation</keyword>
<comment type="subcellular location">
    <subcellularLocation>
        <location evidence="1">Cell inner membrane</location>
        <topology evidence="1">Single-pass membrane protein</topology>
    </subcellularLocation>
</comment>
<dbReference type="GO" id="GO:0005886">
    <property type="term" value="C:plasma membrane"/>
    <property type="evidence" value="ECO:0007669"/>
    <property type="project" value="UniProtKB-SubCell"/>
</dbReference>
<keyword evidence="6" id="KW-0997">Cell inner membrane</keyword>
<dbReference type="PANTHER" id="PTHR30093">
    <property type="entry name" value="GENERAL SECRETION PATHWAY PROTEIN G"/>
    <property type="match status" value="1"/>
</dbReference>
<evidence type="ECO:0000256" key="9">
    <source>
        <dbReference type="ARBA" id="ARBA00023136"/>
    </source>
</evidence>
<evidence type="ECO:0000256" key="10">
    <source>
        <dbReference type="SAM" id="Phobius"/>
    </source>
</evidence>
<dbReference type="SUPFAM" id="SSF54523">
    <property type="entry name" value="Pili subunits"/>
    <property type="match status" value="1"/>
</dbReference>
<evidence type="ECO:0000256" key="8">
    <source>
        <dbReference type="ARBA" id="ARBA00022989"/>
    </source>
</evidence>
<dbReference type="eggNOG" id="COG2165">
    <property type="taxonomic scope" value="Bacteria"/>
</dbReference>
<evidence type="ECO:0000256" key="7">
    <source>
        <dbReference type="ARBA" id="ARBA00022692"/>
    </source>
</evidence>
<keyword evidence="4" id="KW-1003">Cell membrane</keyword>
<dbReference type="InterPro" id="IPR013545">
    <property type="entry name" value="T2SS_protein-GspG_C"/>
</dbReference>
<reference evidence="12 13" key="2">
    <citation type="journal article" date="2017" name="Antonie Van Leeuwenhoek">
        <title>Rhizobium rhizosphaerae sp. nov., a novel species isolated from rice rhizosphere.</title>
        <authorList>
            <person name="Zhao J.J."/>
            <person name="Zhang J."/>
            <person name="Zhang R.J."/>
            <person name="Zhang C.W."/>
            <person name="Yin H.Q."/>
            <person name="Zhang X.X."/>
        </authorList>
    </citation>
    <scope>NUCLEOTIDE SEQUENCE [LARGE SCALE GENOMIC DNA]</scope>
    <source>
        <strain evidence="12 13">ACAM 611</strain>
    </source>
</reference>
<keyword evidence="13" id="KW-1185">Reference proteome</keyword>
<dbReference type="InterPro" id="IPR010054">
    <property type="entry name" value="Type2_sec_GspG"/>
</dbReference>
<comment type="caution">
    <text evidence="12">The sequence shown here is derived from an EMBL/GenBank/DDBJ whole genome shotgun (WGS) entry which is preliminary data.</text>
</comment>
<proteinExistence type="inferred from homology"/>
<evidence type="ECO:0000259" key="11">
    <source>
        <dbReference type="Pfam" id="PF08334"/>
    </source>
</evidence>
<protein>
    <recommendedName>
        <fullName evidence="3">Type II secretion system core protein G</fullName>
    </recommendedName>
</protein>
<keyword evidence="8 10" id="KW-1133">Transmembrane helix</keyword>
<dbReference type="NCBIfam" id="TIGR01710">
    <property type="entry name" value="typeII_sec_gspG"/>
    <property type="match status" value="1"/>
</dbReference>
<sequence>MIVKSNMKSNIQGFTLIEVMVVIFIIATMAAVVAPQIFNQRDSAKIKKAAIDIQALEGSLELYRLQTNTIPTTEQGLDALVNIPTIDPIPRSYPEGGIIKRLPEDPWGNAYVLLYPGEVGQYDIYSFGPDGLEGSEDDIATWNLNEYLK</sequence>
<organism evidence="12 13">
    <name type="scientific">Glaciecola punicea ACAM 611</name>
    <dbReference type="NCBI Taxonomy" id="1121923"/>
    <lineage>
        <taxon>Bacteria</taxon>
        <taxon>Pseudomonadati</taxon>
        <taxon>Pseudomonadota</taxon>
        <taxon>Gammaproteobacteria</taxon>
        <taxon>Alteromonadales</taxon>
        <taxon>Alteromonadaceae</taxon>
        <taxon>Glaciecola</taxon>
    </lineage>
</organism>
<evidence type="ECO:0000256" key="1">
    <source>
        <dbReference type="ARBA" id="ARBA00004377"/>
    </source>
</evidence>
<dbReference type="PRINTS" id="PR00813">
    <property type="entry name" value="BCTERIALGSPG"/>
</dbReference>
<accession>H5TAS6</accession>